<dbReference type="AlphaFoldDB" id="A0A7W8YCA7"/>
<dbReference type="PANTHER" id="PTHR37305">
    <property type="entry name" value="INTEGRAL MEMBRANE PROTEIN-RELATED"/>
    <property type="match status" value="1"/>
</dbReference>
<gene>
    <name evidence="3" type="ORF">BKA12_001969</name>
</gene>
<keyword evidence="4" id="KW-1185">Reference proteome</keyword>
<feature type="region of interest" description="Disordered" evidence="1">
    <location>
        <begin position="1"/>
        <end position="24"/>
    </location>
</feature>
<feature type="transmembrane region" description="Helical" evidence="2">
    <location>
        <begin position="268"/>
        <end position="290"/>
    </location>
</feature>
<proteinExistence type="predicted"/>
<evidence type="ECO:0000256" key="1">
    <source>
        <dbReference type="SAM" id="MobiDB-lite"/>
    </source>
</evidence>
<feature type="transmembrane region" description="Helical" evidence="2">
    <location>
        <begin position="50"/>
        <end position="71"/>
    </location>
</feature>
<feature type="transmembrane region" description="Helical" evidence="2">
    <location>
        <begin position="147"/>
        <end position="172"/>
    </location>
</feature>
<name>A0A7W8YCA7_9MICC</name>
<feature type="compositionally biased region" description="Polar residues" evidence="1">
    <location>
        <begin position="1"/>
        <end position="13"/>
    </location>
</feature>
<dbReference type="EMBL" id="JACHBL010000001">
    <property type="protein sequence ID" value="MBB5598889.1"/>
    <property type="molecule type" value="Genomic_DNA"/>
</dbReference>
<sequence>MTASTFDSPSQQPVPTPAREYQRSQLGGNNTFFGVIRSEITKMRSLRSSWILSILSLVVFVGLAALSAWAIGAFMGEVTAAAESGEVPSEAAGPGLFNSLASGGWQMAVLLLAALAVINISSEFVTGAARTTFSATPRRWPVYWAKALLVAVVTFVVSLVGVILSALVVDPIAKNYGFSQDISSEAFQRQLWWMPFAVMAISLMSFGIAAIIRNAVGPIMTMVAVIFVLPGILSIFDNEILKNILDWLPSSLASVLMDQSMGMYDVEFWPAFFGMLAWAAVPLAVGAWLVKKRDV</sequence>
<organism evidence="3 4">
    <name type="scientific">Neomicrococcus lactis</name>
    <dbReference type="NCBI Taxonomy" id="732241"/>
    <lineage>
        <taxon>Bacteria</taxon>
        <taxon>Bacillati</taxon>
        <taxon>Actinomycetota</taxon>
        <taxon>Actinomycetes</taxon>
        <taxon>Micrococcales</taxon>
        <taxon>Micrococcaceae</taxon>
        <taxon>Neomicrococcus</taxon>
    </lineage>
</organism>
<keyword evidence="2" id="KW-1133">Transmembrane helix</keyword>
<feature type="transmembrane region" description="Helical" evidence="2">
    <location>
        <begin position="219"/>
        <end position="236"/>
    </location>
</feature>
<reference evidence="3 4" key="1">
    <citation type="submission" date="2020-08" db="EMBL/GenBank/DDBJ databases">
        <title>Sequencing the genomes of 1000 actinobacteria strains.</title>
        <authorList>
            <person name="Klenk H.-P."/>
        </authorList>
    </citation>
    <scope>NUCLEOTIDE SEQUENCE [LARGE SCALE GENOMIC DNA]</scope>
    <source>
        <strain evidence="3 4">DSM 23694</strain>
    </source>
</reference>
<comment type="caution">
    <text evidence="3">The sequence shown here is derived from an EMBL/GenBank/DDBJ whole genome shotgun (WGS) entry which is preliminary data.</text>
</comment>
<dbReference type="PANTHER" id="PTHR37305:SF1">
    <property type="entry name" value="MEMBRANE PROTEIN"/>
    <property type="match status" value="1"/>
</dbReference>
<dbReference type="Proteomes" id="UP000523863">
    <property type="component" value="Unassembled WGS sequence"/>
</dbReference>
<protein>
    <submittedName>
        <fullName evidence="3">ABC-type transport system involved in multi-copper enzyme maturation permease subunit</fullName>
    </submittedName>
</protein>
<evidence type="ECO:0000313" key="3">
    <source>
        <dbReference type="EMBL" id="MBB5598889.1"/>
    </source>
</evidence>
<feature type="transmembrane region" description="Helical" evidence="2">
    <location>
        <begin position="192"/>
        <end position="212"/>
    </location>
</feature>
<feature type="transmembrane region" description="Helical" evidence="2">
    <location>
        <begin position="105"/>
        <end position="126"/>
    </location>
</feature>
<keyword evidence="2" id="KW-0472">Membrane</keyword>
<dbReference type="RefSeq" id="WP_183643224.1">
    <property type="nucleotide sequence ID" value="NZ_JACHBL010000001.1"/>
</dbReference>
<evidence type="ECO:0000256" key="2">
    <source>
        <dbReference type="SAM" id="Phobius"/>
    </source>
</evidence>
<keyword evidence="2" id="KW-0812">Transmembrane</keyword>
<evidence type="ECO:0000313" key="4">
    <source>
        <dbReference type="Proteomes" id="UP000523863"/>
    </source>
</evidence>
<accession>A0A7W8YCA7</accession>